<keyword evidence="3" id="KW-1185">Reference proteome</keyword>
<dbReference type="Proteomes" id="UP000015105">
    <property type="component" value="Chromosome 3D"/>
</dbReference>
<dbReference type="InterPro" id="IPR036464">
    <property type="entry name" value="Rubisco_LSMT_subst-bd_sf"/>
</dbReference>
<name>A0A453GX64_AEGTS</name>
<dbReference type="Gramene" id="AET3Gv21256400.23">
    <property type="protein sequence ID" value="AET3Gv21256400.23"/>
    <property type="gene ID" value="AET3Gv21256400"/>
</dbReference>
<reference evidence="2" key="4">
    <citation type="submission" date="2019-03" db="UniProtKB">
        <authorList>
            <consortium name="EnsemblPlants"/>
        </authorList>
    </citation>
    <scope>IDENTIFICATION</scope>
</reference>
<sequence length="179" mass="20419">NTLETKGLGFHRPCVHLSGFSVPPQLKVLCYYLLLFPIHITRHCFSTATINMDRREYYICIFLYFILVTSFSDTTMIASLELEEMAVEAAENDGRLARRPLKHAEREVHAHRKLLMHLDSMIQGHSTAIEQLETIDGAASRSMHQFRKEMAKNLLAGELQVLQSAYAWVANYCKTVACT</sequence>
<protein>
    <recommendedName>
        <fullName evidence="4">Rubisco LSMT substrate-binding domain-containing protein</fullName>
    </recommendedName>
</protein>
<reference evidence="3" key="2">
    <citation type="journal article" date="2017" name="Nat. Plants">
        <title>The Aegilops tauschii genome reveals multiple impacts of transposons.</title>
        <authorList>
            <person name="Zhao G."/>
            <person name="Zou C."/>
            <person name="Li K."/>
            <person name="Wang K."/>
            <person name="Li T."/>
            <person name="Gao L."/>
            <person name="Zhang X."/>
            <person name="Wang H."/>
            <person name="Yang Z."/>
            <person name="Liu X."/>
            <person name="Jiang W."/>
            <person name="Mao L."/>
            <person name="Kong X."/>
            <person name="Jiao Y."/>
            <person name="Jia J."/>
        </authorList>
    </citation>
    <scope>NUCLEOTIDE SEQUENCE [LARGE SCALE GENOMIC DNA]</scope>
    <source>
        <strain evidence="3">cv. AL8/78</strain>
    </source>
</reference>
<dbReference type="AlphaFoldDB" id="A0A453GX64"/>
<evidence type="ECO:0000313" key="2">
    <source>
        <dbReference type="EnsemblPlants" id="AET3Gv21256400.23"/>
    </source>
</evidence>
<reference evidence="2" key="5">
    <citation type="journal article" date="2021" name="G3 (Bethesda)">
        <title>Aegilops tauschii genome assembly Aet v5.0 features greater sequence contiguity and improved annotation.</title>
        <authorList>
            <person name="Wang L."/>
            <person name="Zhu T."/>
            <person name="Rodriguez J.C."/>
            <person name="Deal K.R."/>
            <person name="Dubcovsky J."/>
            <person name="McGuire P.E."/>
            <person name="Lux T."/>
            <person name="Spannagl M."/>
            <person name="Mayer K.F.X."/>
            <person name="Baldrich P."/>
            <person name="Meyers B.C."/>
            <person name="Huo N."/>
            <person name="Gu Y.Q."/>
            <person name="Zhou H."/>
            <person name="Devos K.M."/>
            <person name="Bennetzen J.L."/>
            <person name="Unver T."/>
            <person name="Budak H."/>
            <person name="Gulick P.J."/>
            <person name="Galiba G."/>
            <person name="Kalapos B."/>
            <person name="Nelson D.R."/>
            <person name="Li P."/>
            <person name="You F.M."/>
            <person name="Luo M.C."/>
            <person name="Dvorak J."/>
        </authorList>
    </citation>
    <scope>NUCLEOTIDE SEQUENCE [LARGE SCALE GENOMIC DNA]</scope>
    <source>
        <strain evidence="2">cv. AL8/78</strain>
    </source>
</reference>
<accession>A0A453GX64</accession>
<keyword evidence="1" id="KW-0472">Membrane</keyword>
<evidence type="ECO:0008006" key="4">
    <source>
        <dbReference type="Google" id="ProtNLM"/>
    </source>
</evidence>
<keyword evidence="1" id="KW-1133">Transmembrane helix</keyword>
<feature type="transmembrane region" description="Helical" evidence="1">
    <location>
        <begin position="57"/>
        <end position="78"/>
    </location>
</feature>
<reference evidence="3" key="1">
    <citation type="journal article" date="2014" name="Science">
        <title>Ancient hybridizations among the ancestral genomes of bread wheat.</title>
        <authorList>
            <consortium name="International Wheat Genome Sequencing Consortium,"/>
            <person name="Marcussen T."/>
            <person name="Sandve S.R."/>
            <person name="Heier L."/>
            <person name="Spannagl M."/>
            <person name="Pfeifer M."/>
            <person name="Jakobsen K.S."/>
            <person name="Wulff B.B."/>
            <person name="Steuernagel B."/>
            <person name="Mayer K.F."/>
            <person name="Olsen O.A."/>
        </authorList>
    </citation>
    <scope>NUCLEOTIDE SEQUENCE [LARGE SCALE GENOMIC DNA]</scope>
    <source>
        <strain evidence="3">cv. AL8/78</strain>
    </source>
</reference>
<proteinExistence type="predicted"/>
<evidence type="ECO:0000256" key="1">
    <source>
        <dbReference type="SAM" id="Phobius"/>
    </source>
</evidence>
<feature type="transmembrane region" description="Helical" evidence="1">
    <location>
        <begin position="26"/>
        <end position="45"/>
    </location>
</feature>
<dbReference type="EnsemblPlants" id="AET3Gv21256400.23">
    <property type="protein sequence ID" value="AET3Gv21256400.23"/>
    <property type="gene ID" value="AET3Gv21256400"/>
</dbReference>
<evidence type="ECO:0000313" key="3">
    <source>
        <dbReference type="Proteomes" id="UP000015105"/>
    </source>
</evidence>
<organism evidence="2 3">
    <name type="scientific">Aegilops tauschii subsp. strangulata</name>
    <name type="common">Goatgrass</name>
    <dbReference type="NCBI Taxonomy" id="200361"/>
    <lineage>
        <taxon>Eukaryota</taxon>
        <taxon>Viridiplantae</taxon>
        <taxon>Streptophyta</taxon>
        <taxon>Embryophyta</taxon>
        <taxon>Tracheophyta</taxon>
        <taxon>Spermatophyta</taxon>
        <taxon>Magnoliopsida</taxon>
        <taxon>Liliopsida</taxon>
        <taxon>Poales</taxon>
        <taxon>Poaceae</taxon>
        <taxon>BOP clade</taxon>
        <taxon>Pooideae</taxon>
        <taxon>Triticodae</taxon>
        <taxon>Triticeae</taxon>
        <taxon>Triticinae</taxon>
        <taxon>Aegilops</taxon>
    </lineage>
</organism>
<reference evidence="2" key="3">
    <citation type="journal article" date="2017" name="Nature">
        <title>Genome sequence of the progenitor of the wheat D genome Aegilops tauschii.</title>
        <authorList>
            <person name="Luo M.C."/>
            <person name="Gu Y.Q."/>
            <person name="Puiu D."/>
            <person name="Wang H."/>
            <person name="Twardziok S.O."/>
            <person name="Deal K.R."/>
            <person name="Huo N."/>
            <person name="Zhu T."/>
            <person name="Wang L."/>
            <person name="Wang Y."/>
            <person name="McGuire P.E."/>
            <person name="Liu S."/>
            <person name="Long H."/>
            <person name="Ramasamy R.K."/>
            <person name="Rodriguez J.C."/>
            <person name="Van S.L."/>
            <person name="Yuan L."/>
            <person name="Wang Z."/>
            <person name="Xia Z."/>
            <person name="Xiao L."/>
            <person name="Anderson O.D."/>
            <person name="Ouyang S."/>
            <person name="Liang Y."/>
            <person name="Zimin A.V."/>
            <person name="Pertea G."/>
            <person name="Qi P."/>
            <person name="Bennetzen J.L."/>
            <person name="Dai X."/>
            <person name="Dawson M.W."/>
            <person name="Muller H.G."/>
            <person name="Kugler K."/>
            <person name="Rivarola-Duarte L."/>
            <person name="Spannagl M."/>
            <person name="Mayer K.F.X."/>
            <person name="Lu F.H."/>
            <person name="Bevan M.W."/>
            <person name="Leroy P."/>
            <person name="Li P."/>
            <person name="You F.M."/>
            <person name="Sun Q."/>
            <person name="Liu Z."/>
            <person name="Lyons E."/>
            <person name="Wicker T."/>
            <person name="Salzberg S.L."/>
            <person name="Devos K.M."/>
            <person name="Dvorak J."/>
        </authorList>
    </citation>
    <scope>NUCLEOTIDE SEQUENCE [LARGE SCALE GENOMIC DNA]</scope>
    <source>
        <strain evidence="2">cv. AL8/78</strain>
    </source>
</reference>
<dbReference type="Gene3D" id="3.90.1420.10">
    <property type="entry name" value="Rubisco LSMT, substrate-binding domain"/>
    <property type="match status" value="1"/>
</dbReference>
<keyword evidence="1" id="KW-0812">Transmembrane</keyword>